<sequence>MTLQLFVPLVTYPESNADAIAASAVSLAASLGGDLHALAVNVDIPNVSNAMSRLLLDLPEMVRQAEGTSRGRGKHLLAAISEKAAAAGVKATTEELATAPTMLGERAAEHARYYDLSLIGWEAGNTTSRETAEAVIFGSGRPAVLLPELADLAALDHVAIAWDGSRVAARAVADARIFLRDGTRVSVLTVHDEKPLEQKDVGDRLAAALRGRGLDASAVAINAQDCPIAETLQEAAIERGCKLLVMGGYGHSRMRDFVLGGATQGVLDSLLLPVLLSH</sequence>
<name>A0ABV3QUK9_9HYPH</name>
<evidence type="ECO:0000313" key="4">
    <source>
        <dbReference type="Proteomes" id="UP001556196"/>
    </source>
</evidence>
<dbReference type="PANTHER" id="PTHR46268:SF15">
    <property type="entry name" value="UNIVERSAL STRESS PROTEIN HP_0031"/>
    <property type="match status" value="1"/>
</dbReference>
<evidence type="ECO:0000259" key="2">
    <source>
        <dbReference type="Pfam" id="PF00582"/>
    </source>
</evidence>
<comment type="caution">
    <text evidence="3">The sequence shown here is derived from an EMBL/GenBank/DDBJ whole genome shotgun (WGS) entry which is preliminary data.</text>
</comment>
<dbReference type="PANTHER" id="PTHR46268">
    <property type="entry name" value="STRESS RESPONSE PROTEIN NHAX"/>
    <property type="match status" value="1"/>
</dbReference>
<dbReference type="EMBL" id="JBFOCI010000001">
    <property type="protein sequence ID" value="MEW9804744.1"/>
    <property type="molecule type" value="Genomic_DNA"/>
</dbReference>
<accession>A0ABV3QUK9</accession>
<gene>
    <name evidence="3" type="ORF">ABUE31_01940</name>
</gene>
<dbReference type="Pfam" id="PF00582">
    <property type="entry name" value="Usp"/>
    <property type="match status" value="1"/>
</dbReference>
<dbReference type="InterPro" id="IPR006016">
    <property type="entry name" value="UspA"/>
</dbReference>
<comment type="similarity">
    <text evidence="1">Belongs to the universal stress protein A family.</text>
</comment>
<organism evidence="3 4">
    <name type="scientific">Mesorhizobium marinum</name>
    <dbReference type="NCBI Taxonomy" id="3228790"/>
    <lineage>
        <taxon>Bacteria</taxon>
        <taxon>Pseudomonadati</taxon>
        <taxon>Pseudomonadota</taxon>
        <taxon>Alphaproteobacteria</taxon>
        <taxon>Hyphomicrobiales</taxon>
        <taxon>Phyllobacteriaceae</taxon>
        <taxon>Mesorhizobium</taxon>
    </lineage>
</organism>
<evidence type="ECO:0000313" key="3">
    <source>
        <dbReference type="EMBL" id="MEW9804744.1"/>
    </source>
</evidence>
<dbReference type="Proteomes" id="UP001556196">
    <property type="component" value="Unassembled WGS sequence"/>
</dbReference>
<evidence type="ECO:0000256" key="1">
    <source>
        <dbReference type="ARBA" id="ARBA00008791"/>
    </source>
</evidence>
<dbReference type="Gene3D" id="3.40.50.12370">
    <property type="match status" value="1"/>
</dbReference>
<keyword evidence="4" id="KW-1185">Reference proteome</keyword>
<protein>
    <submittedName>
        <fullName evidence="3">Universal stress protein</fullName>
    </submittedName>
</protein>
<dbReference type="InterPro" id="IPR006015">
    <property type="entry name" value="Universal_stress_UspA"/>
</dbReference>
<reference evidence="3 4" key="1">
    <citation type="submission" date="2024-06" db="EMBL/GenBank/DDBJ databases">
        <authorList>
            <person name="Tuo L."/>
        </authorList>
    </citation>
    <scope>NUCLEOTIDE SEQUENCE [LARGE SCALE GENOMIC DNA]</scope>
    <source>
        <strain evidence="3 4">ZMM04-5</strain>
    </source>
</reference>
<dbReference type="SUPFAM" id="SSF52402">
    <property type="entry name" value="Adenine nucleotide alpha hydrolases-like"/>
    <property type="match status" value="1"/>
</dbReference>
<dbReference type="PRINTS" id="PR01438">
    <property type="entry name" value="UNVRSLSTRESS"/>
</dbReference>
<proteinExistence type="inferred from homology"/>
<dbReference type="RefSeq" id="WP_367721797.1">
    <property type="nucleotide sequence ID" value="NZ_JBFOCI010000001.1"/>
</dbReference>
<feature type="domain" description="UspA" evidence="2">
    <location>
        <begin position="156"/>
        <end position="276"/>
    </location>
</feature>